<dbReference type="InterPro" id="IPR048343">
    <property type="entry name" value="ZW10_C"/>
</dbReference>
<dbReference type="EMBL" id="JAVRJZ010000017">
    <property type="protein sequence ID" value="KAK2709626.1"/>
    <property type="molecule type" value="Genomic_DNA"/>
</dbReference>
<organism evidence="5 6">
    <name type="scientific">Artemia franciscana</name>
    <name type="common">Brine shrimp</name>
    <name type="synonym">Artemia sanfranciscana</name>
    <dbReference type="NCBI Taxonomy" id="6661"/>
    <lineage>
        <taxon>Eukaryota</taxon>
        <taxon>Metazoa</taxon>
        <taxon>Ecdysozoa</taxon>
        <taxon>Arthropoda</taxon>
        <taxon>Crustacea</taxon>
        <taxon>Branchiopoda</taxon>
        <taxon>Anostraca</taxon>
        <taxon>Artemiidae</taxon>
        <taxon>Artemia</taxon>
    </lineage>
</organism>
<feature type="domain" description="ZW10 C-terminal helical" evidence="4">
    <location>
        <begin position="566"/>
        <end position="718"/>
    </location>
</feature>
<gene>
    <name evidence="5" type="ORF">QYM36_013333</name>
</gene>
<dbReference type="Pfam" id="PF20666">
    <property type="entry name" value="ZW10_C"/>
    <property type="match status" value="1"/>
</dbReference>
<feature type="domain" description="Centromere/kinetochore protein zw10 C-terminal" evidence="3">
    <location>
        <begin position="422"/>
        <end position="544"/>
    </location>
</feature>
<feature type="coiled-coil region" evidence="1">
    <location>
        <begin position="77"/>
        <end position="104"/>
    </location>
</feature>
<dbReference type="GO" id="GO:1990423">
    <property type="term" value="C:RZZ complex"/>
    <property type="evidence" value="ECO:0007669"/>
    <property type="project" value="TreeGrafter"/>
</dbReference>
<protein>
    <recommendedName>
        <fullName evidence="7">Centromere/kinetochore protein zw10 homolog</fullName>
    </recommendedName>
</protein>
<accession>A0AA88HL38</accession>
<dbReference type="Gene3D" id="1.10.357.150">
    <property type="match status" value="1"/>
</dbReference>
<dbReference type="InterPro" id="IPR055148">
    <property type="entry name" value="ZW10_C_2"/>
</dbReference>
<dbReference type="GO" id="GO:0005737">
    <property type="term" value="C:cytoplasm"/>
    <property type="evidence" value="ECO:0007669"/>
    <property type="project" value="GOC"/>
</dbReference>
<evidence type="ECO:0000259" key="3">
    <source>
        <dbReference type="Pfam" id="PF20666"/>
    </source>
</evidence>
<proteinExistence type="predicted"/>
<dbReference type="InterPro" id="IPR048344">
    <property type="entry name" value="Zw10_middle"/>
</dbReference>
<dbReference type="Proteomes" id="UP001187531">
    <property type="component" value="Unassembled WGS sequence"/>
</dbReference>
<evidence type="ECO:0000259" key="2">
    <source>
        <dbReference type="Pfam" id="PF20665"/>
    </source>
</evidence>
<evidence type="ECO:0000313" key="5">
    <source>
        <dbReference type="EMBL" id="KAK2709626.1"/>
    </source>
</evidence>
<dbReference type="AlphaFoldDB" id="A0AA88HL38"/>
<dbReference type="Pfam" id="PF22766">
    <property type="entry name" value="ZW10_C2"/>
    <property type="match status" value="1"/>
</dbReference>
<reference evidence="5" key="1">
    <citation type="submission" date="2023-07" db="EMBL/GenBank/DDBJ databases">
        <title>Chromosome-level genome assembly of Artemia franciscana.</title>
        <authorList>
            <person name="Jo E."/>
        </authorList>
    </citation>
    <scope>NUCLEOTIDE SEQUENCE</scope>
    <source>
        <tissue evidence="5">Whole body</tissue>
    </source>
</reference>
<keyword evidence="1" id="KW-0175">Coiled coil</keyword>
<feature type="domain" description="Centromere/kinetochore protein zw10 middle" evidence="2">
    <location>
        <begin position="275"/>
        <end position="377"/>
    </location>
</feature>
<evidence type="ECO:0008006" key="7">
    <source>
        <dbReference type="Google" id="ProtNLM"/>
    </source>
</evidence>
<dbReference type="GO" id="GO:0006888">
    <property type="term" value="P:endoplasmic reticulum to Golgi vesicle-mediated transport"/>
    <property type="evidence" value="ECO:0007669"/>
    <property type="project" value="TreeGrafter"/>
</dbReference>
<comment type="caution">
    <text evidence="5">The sequence shown here is derived from an EMBL/GenBank/DDBJ whole genome shotgun (WGS) entry which is preliminary data.</text>
</comment>
<evidence type="ECO:0000256" key="1">
    <source>
        <dbReference type="SAM" id="Coils"/>
    </source>
</evidence>
<dbReference type="Pfam" id="PF20665">
    <property type="entry name" value="Zw10_middle"/>
    <property type="match status" value="1"/>
</dbReference>
<dbReference type="PANTHER" id="PTHR12205">
    <property type="entry name" value="CENTROMERE/KINETOCHORE PROTEIN ZW10"/>
    <property type="match status" value="1"/>
</dbReference>
<keyword evidence="6" id="KW-1185">Reference proteome</keyword>
<sequence>MPIFKENIFSSATFKEEEDDSPILHLSKQLEENKRDLLEYLDSSYDKLIPAFETASQLSARISNLMLQVEEVTSTVENELLEEISSASTKKKALENDLNVLKREADVIRPLLRIDSMLNQIESLNQKDLKDLKCKADLISEAESLLESLSVHQELEILPVLEVEISKLKSQLLANLDHQWQERVSWQIYEAGDLELTCHKPESLHFLASILEEMGDYKLLVHQLSRSLFECILKIYPAKSCEILVKKIGETMVLRICKIKESVAAVEEVARNIIFVLTSLKEIFGHSTVQIIGDAWKKRISDFLIEKYIAPAIPSSANDLEAFESFISKVVSLEYLFKEAGFFGEEDSSLSNYVKNINFLYANKLCQEVLSSARNLILKDLSKTVRLGLEDIGMIESTYQARAPEEMSRLAEIGIDANKSPFVFPECVVSESVIELLALMKRTLSEAEQNGEDIQARLHHACRSIIDLYMSVLPTAHRNALENIPRHSALAYNNCMYLGHVLLTLEVLTVNSSKLFFVLDAQNLRQLGANLFLEQMKLQRTYLTNIIKEADFESQTVTVPTVEDSFQRCLLRLKFLQDAWQKVLPTTVYYKAIGILTNAMLEDIIGRTMAIEDISYDTAILLAAQGSFLLDSLPTLFSTAVNDDNNTEATGRMRKHISRYEQFSELLKLLNASLKDIEERWGNGSGPLALYFTAEQVKHMIRSLFQRTTKRAELIGKIK</sequence>
<evidence type="ECO:0000313" key="6">
    <source>
        <dbReference type="Proteomes" id="UP001187531"/>
    </source>
</evidence>
<dbReference type="PANTHER" id="PTHR12205:SF0">
    <property type="entry name" value="CENTROMERE_KINETOCHORE PROTEIN ZW10 HOMOLOG"/>
    <property type="match status" value="1"/>
</dbReference>
<evidence type="ECO:0000259" key="4">
    <source>
        <dbReference type="Pfam" id="PF22766"/>
    </source>
</evidence>
<dbReference type="GO" id="GO:0007094">
    <property type="term" value="P:mitotic spindle assembly checkpoint signaling"/>
    <property type="evidence" value="ECO:0007669"/>
    <property type="project" value="TreeGrafter"/>
</dbReference>
<name>A0AA88HL38_ARTSF</name>
<dbReference type="InterPro" id="IPR046362">
    <property type="entry name" value="Zw10/DSL1_C_sf"/>
</dbReference>